<organism evidence="2 3">
    <name type="scientific">Xenoophorus captivus</name>
    <dbReference type="NCBI Taxonomy" id="1517983"/>
    <lineage>
        <taxon>Eukaryota</taxon>
        <taxon>Metazoa</taxon>
        <taxon>Chordata</taxon>
        <taxon>Craniata</taxon>
        <taxon>Vertebrata</taxon>
        <taxon>Euteleostomi</taxon>
        <taxon>Actinopterygii</taxon>
        <taxon>Neopterygii</taxon>
        <taxon>Teleostei</taxon>
        <taxon>Neoteleostei</taxon>
        <taxon>Acanthomorphata</taxon>
        <taxon>Ovalentaria</taxon>
        <taxon>Atherinomorphae</taxon>
        <taxon>Cyprinodontiformes</taxon>
        <taxon>Goodeidae</taxon>
        <taxon>Xenoophorus</taxon>
    </lineage>
</organism>
<feature type="compositionally biased region" description="Low complexity" evidence="1">
    <location>
        <begin position="32"/>
        <end position="43"/>
    </location>
</feature>
<evidence type="ECO:0000313" key="2">
    <source>
        <dbReference type="EMBL" id="MEQ2195252.1"/>
    </source>
</evidence>
<feature type="compositionally biased region" description="Low complexity" evidence="1">
    <location>
        <begin position="95"/>
        <end position="113"/>
    </location>
</feature>
<dbReference type="Proteomes" id="UP001434883">
    <property type="component" value="Unassembled WGS sequence"/>
</dbReference>
<feature type="compositionally biased region" description="Polar residues" evidence="1">
    <location>
        <begin position="121"/>
        <end position="131"/>
    </location>
</feature>
<evidence type="ECO:0000256" key="1">
    <source>
        <dbReference type="SAM" id="MobiDB-lite"/>
    </source>
</evidence>
<feature type="compositionally biased region" description="Polar residues" evidence="1">
    <location>
        <begin position="144"/>
        <end position="155"/>
    </location>
</feature>
<protein>
    <submittedName>
        <fullName evidence="2">Uncharacterized protein</fullName>
    </submittedName>
</protein>
<feature type="compositionally biased region" description="Polar residues" evidence="1">
    <location>
        <begin position="44"/>
        <end position="56"/>
    </location>
</feature>
<proteinExistence type="predicted"/>
<accession>A0ABV0QID6</accession>
<feature type="region of interest" description="Disordered" evidence="1">
    <location>
        <begin position="1"/>
        <end position="56"/>
    </location>
</feature>
<name>A0ABV0QID6_9TELE</name>
<keyword evidence="3" id="KW-1185">Reference proteome</keyword>
<comment type="caution">
    <text evidence="2">The sequence shown here is derived from an EMBL/GenBank/DDBJ whole genome shotgun (WGS) entry which is preliminary data.</text>
</comment>
<reference evidence="2 3" key="1">
    <citation type="submission" date="2021-06" db="EMBL/GenBank/DDBJ databases">
        <authorList>
            <person name="Palmer J.M."/>
        </authorList>
    </citation>
    <scope>NUCLEOTIDE SEQUENCE [LARGE SCALE GENOMIC DNA]</scope>
    <source>
        <strain evidence="2 3">XC_2019</strain>
        <tissue evidence="2">Muscle</tissue>
    </source>
</reference>
<gene>
    <name evidence="2" type="ORF">XENOCAPTIV_009678</name>
</gene>
<dbReference type="EMBL" id="JAHRIN010010569">
    <property type="protein sequence ID" value="MEQ2195252.1"/>
    <property type="molecule type" value="Genomic_DNA"/>
</dbReference>
<feature type="region of interest" description="Disordered" evidence="1">
    <location>
        <begin position="88"/>
        <end position="173"/>
    </location>
</feature>
<evidence type="ECO:0000313" key="3">
    <source>
        <dbReference type="Proteomes" id="UP001434883"/>
    </source>
</evidence>
<sequence length="264" mass="27383">MSIHNPGQAVVPDSPVGAPVSDSQQAPGWRLHSASTVVHSTSSFPGDQSQPIVISDTPSPAVSIITIHSDSEDEGETKVMAACCVTVHDSHDSDSSGSSSPLSPETSSQPSQSLAIILPSVKTQPGESTTIKPVAASGPVHQSVMPSSYSHTGSGDSLRRQPTYPPPVSSHSSYRLQDGALFSSAPNLYTYPASAALASVSQAVDQMQGGRPSGAYSSLALLQKNAGLALGGSAAEQYGNPQPQPFQRSSAAYQRKLNQYPPYL</sequence>